<protein>
    <recommendedName>
        <fullName evidence="5">EF-hand domain-containing protein</fullName>
    </recommendedName>
</protein>
<dbReference type="InterPro" id="IPR018247">
    <property type="entry name" value="EF_Hand_1_Ca_BS"/>
</dbReference>
<dbReference type="SUPFAM" id="SSF47473">
    <property type="entry name" value="EF-hand"/>
    <property type="match status" value="1"/>
</dbReference>
<evidence type="ECO:0000313" key="7">
    <source>
        <dbReference type="Proteomes" id="UP000826271"/>
    </source>
</evidence>
<evidence type="ECO:0000259" key="5">
    <source>
        <dbReference type="PROSITE" id="PS50222"/>
    </source>
</evidence>
<dbReference type="PROSITE" id="PS50222">
    <property type="entry name" value="EF_HAND_2"/>
    <property type="match status" value="2"/>
</dbReference>
<evidence type="ECO:0000256" key="2">
    <source>
        <dbReference type="ARBA" id="ARBA00022737"/>
    </source>
</evidence>
<dbReference type="GO" id="GO:0005509">
    <property type="term" value="F:calcium ion binding"/>
    <property type="evidence" value="ECO:0007669"/>
    <property type="project" value="InterPro"/>
</dbReference>
<accession>A0AAV6XVB5</accession>
<dbReference type="PANTHER" id="PTHR10891">
    <property type="entry name" value="EF-HAND CALCIUM-BINDING DOMAIN CONTAINING PROTEIN"/>
    <property type="match status" value="1"/>
</dbReference>
<gene>
    <name evidence="6" type="ORF">BUALT_Bualt04G0143900</name>
</gene>
<keyword evidence="3" id="KW-0106">Calcium</keyword>
<reference evidence="6" key="1">
    <citation type="submission" date="2019-10" db="EMBL/GenBank/DDBJ databases">
        <authorList>
            <person name="Zhang R."/>
            <person name="Pan Y."/>
            <person name="Wang J."/>
            <person name="Ma R."/>
            <person name="Yu S."/>
        </authorList>
    </citation>
    <scope>NUCLEOTIDE SEQUENCE</scope>
    <source>
        <strain evidence="6">LA-IB0</strain>
        <tissue evidence="6">Leaf</tissue>
    </source>
</reference>
<dbReference type="SMART" id="SM00054">
    <property type="entry name" value="EFh"/>
    <property type="match status" value="2"/>
</dbReference>
<evidence type="ECO:0000313" key="6">
    <source>
        <dbReference type="EMBL" id="KAG8384687.1"/>
    </source>
</evidence>
<dbReference type="EMBL" id="WHWC01000004">
    <property type="protein sequence ID" value="KAG8384687.1"/>
    <property type="molecule type" value="Genomic_DNA"/>
</dbReference>
<feature type="compositionally biased region" description="Basic and acidic residues" evidence="4">
    <location>
        <begin position="11"/>
        <end position="23"/>
    </location>
</feature>
<dbReference type="CDD" id="cd00051">
    <property type="entry name" value="EFh"/>
    <property type="match status" value="1"/>
</dbReference>
<dbReference type="InterPro" id="IPR002048">
    <property type="entry name" value="EF_hand_dom"/>
</dbReference>
<proteinExistence type="predicted"/>
<dbReference type="PROSITE" id="PS00018">
    <property type="entry name" value="EF_HAND_1"/>
    <property type="match status" value="2"/>
</dbReference>
<dbReference type="Proteomes" id="UP000826271">
    <property type="component" value="Unassembled WGS sequence"/>
</dbReference>
<evidence type="ECO:0000256" key="1">
    <source>
        <dbReference type="ARBA" id="ARBA00022723"/>
    </source>
</evidence>
<dbReference type="PRINTS" id="PR01697">
    <property type="entry name" value="PARVALBUMIN"/>
</dbReference>
<organism evidence="6 7">
    <name type="scientific">Buddleja alternifolia</name>
    <dbReference type="NCBI Taxonomy" id="168488"/>
    <lineage>
        <taxon>Eukaryota</taxon>
        <taxon>Viridiplantae</taxon>
        <taxon>Streptophyta</taxon>
        <taxon>Embryophyta</taxon>
        <taxon>Tracheophyta</taxon>
        <taxon>Spermatophyta</taxon>
        <taxon>Magnoliopsida</taxon>
        <taxon>eudicotyledons</taxon>
        <taxon>Gunneridae</taxon>
        <taxon>Pentapetalae</taxon>
        <taxon>asterids</taxon>
        <taxon>lamiids</taxon>
        <taxon>Lamiales</taxon>
        <taxon>Scrophulariaceae</taxon>
        <taxon>Buddlejeae</taxon>
        <taxon>Buddleja</taxon>
    </lineage>
</organism>
<feature type="region of interest" description="Disordered" evidence="4">
    <location>
        <begin position="1"/>
        <end position="26"/>
    </location>
</feature>
<comment type="caution">
    <text evidence="6">The sequence shown here is derived from an EMBL/GenBank/DDBJ whole genome shotgun (WGS) entry which is preliminary data.</text>
</comment>
<dbReference type="Gene3D" id="1.10.238.10">
    <property type="entry name" value="EF-hand"/>
    <property type="match status" value="1"/>
</dbReference>
<name>A0AAV6XVB5_9LAMI</name>
<dbReference type="AlphaFoldDB" id="A0AAV6XVB5"/>
<dbReference type="Pfam" id="PF13499">
    <property type="entry name" value="EF-hand_7"/>
    <property type="match status" value="1"/>
</dbReference>
<dbReference type="InterPro" id="IPR011992">
    <property type="entry name" value="EF-hand-dom_pair"/>
</dbReference>
<keyword evidence="1" id="KW-0479">Metal-binding</keyword>
<dbReference type="FunFam" id="1.10.238.10:FF:000001">
    <property type="entry name" value="Calmodulin 1"/>
    <property type="match status" value="1"/>
</dbReference>
<keyword evidence="2" id="KW-0677">Repeat</keyword>
<keyword evidence="7" id="KW-1185">Reference proteome</keyword>
<feature type="domain" description="EF-hand" evidence="5">
    <location>
        <begin position="118"/>
        <end position="152"/>
    </location>
</feature>
<evidence type="ECO:0000256" key="4">
    <source>
        <dbReference type="SAM" id="MobiDB-lite"/>
    </source>
</evidence>
<sequence length="152" mass="17500">MIMGSSKNHAARKDIDSEHDKRVDHHHHLKKKTVVIGDVEIVLTSLGMFCDTDTDTDREADFPTKLDAEDVYNMFEERNPSLDEVREAFEVFDSNRDGFIDAEELKRVLCALGLKEGLEMDKCRRMIGVFDDNGDGRVDFDEFVKFMQNSFC</sequence>
<dbReference type="InterPro" id="IPR039647">
    <property type="entry name" value="EF_hand_pair_protein_CML-like"/>
</dbReference>
<feature type="domain" description="EF-hand" evidence="5">
    <location>
        <begin position="80"/>
        <end position="115"/>
    </location>
</feature>
<evidence type="ECO:0000256" key="3">
    <source>
        <dbReference type="ARBA" id="ARBA00022837"/>
    </source>
</evidence>